<evidence type="ECO:0000256" key="1">
    <source>
        <dbReference type="RuleBase" id="RU365079"/>
    </source>
</evidence>
<comment type="function">
    <text evidence="1">Essential component of the TIM23 complex, a complex that mediates the translocation of transit peptide-containing proteins across the mitochondrial inner membrane.</text>
</comment>
<accession>A0AAV9DGA3</accession>
<dbReference type="InterPro" id="IPR023214">
    <property type="entry name" value="HAD_sf"/>
</dbReference>
<dbReference type="Proteomes" id="UP001180020">
    <property type="component" value="Unassembled WGS sequence"/>
</dbReference>
<dbReference type="AlphaFoldDB" id="A0AAV9DGA3"/>
<dbReference type="GO" id="GO:0015031">
    <property type="term" value="P:protein transport"/>
    <property type="evidence" value="ECO:0007669"/>
    <property type="project" value="UniProtKB-KW"/>
</dbReference>
<dbReference type="InterPro" id="IPR036412">
    <property type="entry name" value="HAD-like_sf"/>
</dbReference>
<evidence type="ECO:0000313" key="4">
    <source>
        <dbReference type="EMBL" id="KAK1299927.1"/>
    </source>
</evidence>
<evidence type="ECO:0000313" key="5">
    <source>
        <dbReference type="Proteomes" id="UP001180020"/>
    </source>
</evidence>
<feature type="domain" description="FCP1 homology" evidence="3">
    <location>
        <begin position="37"/>
        <end position="226"/>
    </location>
</feature>
<dbReference type="PROSITE" id="PS50969">
    <property type="entry name" value="FCP1"/>
    <property type="match status" value="1"/>
</dbReference>
<keyword evidence="1" id="KW-0809">Transit peptide</keyword>
<dbReference type="Gene3D" id="3.40.50.1000">
    <property type="entry name" value="HAD superfamily/HAD-like"/>
    <property type="match status" value="1"/>
</dbReference>
<dbReference type="SUPFAM" id="SSF56784">
    <property type="entry name" value="HAD-like"/>
    <property type="match status" value="1"/>
</dbReference>
<feature type="region of interest" description="Disordered" evidence="2">
    <location>
        <begin position="1"/>
        <end position="22"/>
    </location>
</feature>
<evidence type="ECO:0000256" key="2">
    <source>
        <dbReference type="SAM" id="MobiDB-lite"/>
    </source>
</evidence>
<dbReference type="Pfam" id="PF03031">
    <property type="entry name" value="NIF"/>
    <property type="match status" value="1"/>
</dbReference>
<dbReference type="PANTHER" id="PTHR12210">
    <property type="entry name" value="DULLARD PROTEIN PHOSPHATASE"/>
    <property type="match status" value="1"/>
</dbReference>
<evidence type="ECO:0000259" key="3">
    <source>
        <dbReference type="PROSITE" id="PS50969"/>
    </source>
</evidence>
<keyword evidence="1" id="KW-0811">Translocation</keyword>
<keyword evidence="5" id="KW-1185">Reference proteome</keyword>
<proteinExistence type="inferred from homology"/>
<reference evidence="4" key="1">
    <citation type="journal article" date="2023" name="Nat. Commun.">
        <title>Diploid and tetraploid genomes of Acorus and the evolution of monocots.</title>
        <authorList>
            <person name="Ma L."/>
            <person name="Liu K.W."/>
            <person name="Li Z."/>
            <person name="Hsiao Y.Y."/>
            <person name="Qi Y."/>
            <person name="Fu T."/>
            <person name="Tang G.D."/>
            <person name="Zhang D."/>
            <person name="Sun W.H."/>
            <person name="Liu D.K."/>
            <person name="Li Y."/>
            <person name="Chen G.Z."/>
            <person name="Liu X.D."/>
            <person name="Liao X.Y."/>
            <person name="Jiang Y.T."/>
            <person name="Yu X."/>
            <person name="Hao Y."/>
            <person name="Huang J."/>
            <person name="Zhao X.W."/>
            <person name="Ke S."/>
            <person name="Chen Y.Y."/>
            <person name="Wu W.L."/>
            <person name="Hsu J.L."/>
            <person name="Lin Y.F."/>
            <person name="Huang M.D."/>
            <person name="Li C.Y."/>
            <person name="Huang L."/>
            <person name="Wang Z.W."/>
            <person name="Zhao X."/>
            <person name="Zhong W.Y."/>
            <person name="Peng D.H."/>
            <person name="Ahmad S."/>
            <person name="Lan S."/>
            <person name="Zhang J.S."/>
            <person name="Tsai W.C."/>
            <person name="Van de Peer Y."/>
            <person name="Liu Z.J."/>
        </authorList>
    </citation>
    <scope>NUCLEOTIDE SEQUENCE</scope>
    <source>
        <strain evidence="4">CP</strain>
    </source>
</reference>
<keyword evidence="1" id="KW-0813">Transport</keyword>
<organism evidence="4 5">
    <name type="scientific">Acorus calamus</name>
    <name type="common">Sweet flag</name>
    <dbReference type="NCBI Taxonomy" id="4465"/>
    <lineage>
        <taxon>Eukaryota</taxon>
        <taxon>Viridiplantae</taxon>
        <taxon>Streptophyta</taxon>
        <taxon>Embryophyta</taxon>
        <taxon>Tracheophyta</taxon>
        <taxon>Spermatophyta</taxon>
        <taxon>Magnoliopsida</taxon>
        <taxon>Liliopsida</taxon>
        <taxon>Acoraceae</taxon>
        <taxon>Acorus</taxon>
    </lineage>
</organism>
<comment type="subcellular location">
    <subcellularLocation>
        <location evidence="1">Mitochondrion inner membrane</location>
        <topology evidence="1">Single-pass membrane protein</topology>
    </subcellularLocation>
</comment>
<sequence length="267" mass="30279">MADISGKKWVSATSDDDDGGSASVDIEEHLELERLTISDSKKLLVLDLNGLLVHTFRKSKKVQIPNSRRPDAIVGKKRVFKRPFCDEFVRFCFQRFHVGIWSSNIKRYVDGVIDCALGELRSRLVFIWDQSDCTYTGLKTIDDPDDPKKPLFLKELKKIWDNESSDLPWSKGRYSSSNTLLIDDTPYKALLNPPNNAIFPHPYSVEHVDDDGLGLQGEMRMFLEGLADAEDVPSYVAAHPFGQPAITATDPNWDFYSQIIHSFSNDH</sequence>
<keyword evidence="1" id="KW-0496">Mitochondrion</keyword>
<dbReference type="GO" id="GO:0005744">
    <property type="term" value="C:TIM23 mitochondrial import inner membrane translocase complex"/>
    <property type="evidence" value="ECO:0007669"/>
    <property type="project" value="UniProtKB-UniRule"/>
</dbReference>
<gene>
    <name evidence="4" type="ORF">QJS10_CPB13g01708</name>
</gene>
<comment type="caution">
    <text evidence="4">The sequence shown here is derived from an EMBL/GenBank/DDBJ whole genome shotgun (WGS) entry which is preliminary data.</text>
</comment>
<dbReference type="InterPro" id="IPR004274">
    <property type="entry name" value="FCP1_dom"/>
</dbReference>
<name>A0AAV9DGA3_ACOCL</name>
<dbReference type="SMART" id="SM00577">
    <property type="entry name" value="CPDc"/>
    <property type="match status" value="1"/>
</dbReference>
<dbReference type="EMBL" id="JAUJYO010000013">
    <property type="protein sequence ID" value="KAK1299927.1"/>
    <property type="molecule type" value="Genomic_DNA"/>
</dbReference>
<protein>
    <recommendedName>
        <fullName evidence="1">Mitochondrial import inner membrane translocase subunit TIM50</fullName>
    </recommendedName>
</protein>
<dbReference type="InterPro" id="IPR050365">
    <property type="entry name" value="TIM50"/>
</dbReference>
<comment type="subunit">
    <text evidence="1">Component of the TIM23 complex.</text>
</comment>
<comment type="similarity">
    <text evidence="1">Belongs to the TIM50 family.</text>
</comment>
<reference evidence="4" key="2">
    <citation type="submission" date="2023-06" db="EMBL/GenBank/DDBJ databases">
        <authorList>
            <person name="Ma L."/>
            <person name="Liu K.-W."/>
            <person name="Li Z."/>
            <person name="Hsiao Y.-Y."/>
            <person name="Qi Y."/>
            <person name="Fu T."/>
            <person name="Tang G."/>
            <person name="Zhang D."/>
            <person name="Sun W.-H."/>
            <person name="Liu D.-K."/>
            <person name="Li Y."/>
            <person name="Chen G.-Z."/>
            <person name="Liu X.-D."/>
            <person name="Liao X.-Y."/>
            <person name="Jiang Y.-T."/>
            <person name="Yu X."/>
            <person name="Hao Y."/>
            <person name="Huang J."/>
            <person name="Zhao X.-W."/>
            <person name="Ke S."/>
            <person name="Chen Y.-Y."/>
            <person name="Wu W.-L."/>
            <person name="Hsu J.-L."/>
            <person name="Lin Y.-F."/>
            <person name="Huang M.-D."/>
            <person name="Li C.-Y."/>
            <person name="Huang L."/>
            <person name="Wang Z.-W."/>
            <person name="Zhao X."/>
            <person name="Zhong W.-Y."/>
            <person name="Peng D.-H."/>
            <person name="Ahmad S."/>
            <person name="Lan S."/>
            <person name="Zhang J.-S."/>
            <person name="Tsai W.-C."/>
            <person name="Van De Peer Y."/>
            <person name="Liu Z.-J."/>
        </authorList>
    </citation>
    <scope>NUCLEOTIDE SEQUENCE</scope>
    <source>
        <strain evidence="4">CP</strain>
        <tissue evidence="4">Leaves</tissue>
    </source>
</reference>
<keyword evidence="1" id="KW-0653">Protein transport</keyword>